<proteinExistence type="predicted"/>
<dbReference type="Proteomes" id="UP000483432">
    <property type="component" value="Unassembled WGS sequence"/>
</dbReference>
<dbReference type="EMBL" id="JAAFGW010000013">
    <property type="protein sequence ID" value="NDP47100.1"/>
    <property type="molecule type" value="Genomic_DNA"/>
</dbReference>
<name>A0A7C9NSS0_9PROT</name>
<accession>A0A7C9NSS0</accession>
<comment type="caution">
    <text evidence="1">The sequence shown here is derived from an EMBL/GenBank/DDBJ whole genome shotgun (WGS) entry which is preliminary data.</text>
</comment>
<dbReference type="AlphaFoldDB" id="A0A7C9NSS0"/>
<evidence type="ECO:0000313" key="2">
    <source>
        <dbReference type="Proteomes" id="UP000483432"/>
    </source>
</evidence>
<gene>
    <name evidence="1" type="ORF">GZ085_01670</name>
</gene>
<evidence type="ECO:0000313" key="1">
    <source>
        <dbReference type="EMBL" id="NDP47100.1"/>
    </source>
</evidence>
<sequence length="80" mass="8812">MSTDFSAFDNLHHMGENATRPLARLVVPHKGTPIHYGLKPVWSRMRLPLSLLVAGTGLPPRRFAAATRPDAPSGAFNCRY</sequence>
<reference evidence="1 2" key="1">
    <citation type="submission" date="2019-09" db="EMBL/GenBank/DDBJ databases">
        <title>H2 Metabolism Revealed by Metagenomic Analysis in Subglacial Sediment of East Antarctica.</title>
        <authorList>
            <person name="Yang Z."/>
            <person name="Zhang Y."/>
            <person name="Lv Y."/>
            <person name="Yan W."/>
            <person name="Xiao X."/>
            <person name="Sun B."/>
            <person name="Ma H."/>
        </authorList>
    </citation>
    <scope>NUCLEOTIDE SEQUENCE [LARGE SCALE GENOMIC DNA]</scope>
    <source>
        <strain evidence="1">Bin2_2</strain>
    </source>
</reference>
<protein>
    <submittedName>
        <fullName evidence="1">Uncharacterized protein</fullName>
    </submittedName>
</protein>
<organism evidence="1 2">
    <name type="scientific">Sulfuriferula multivorans</name>
    <dbReference type="NCBI Taxonomy" id="1559896"/>
    <lineage>
        <taxon>Bacteria</taxon>
        <taxon>Pseudomonadati</taxon>
        <taxon>Pseudomonadota</taxon>
        <taxon>Betaproteobacteria</taxon>
        <taxon>Nitrosomonadales</taxon>
        <taxon>Sulfuricellaceae</taxon>
        <taxon>Sulfuriferula</taxon>
    </lineage>
</organism>